<dbReference type="InterPro" id="IPR029058">
    <property type="entry name" value="AB_hydrolase_fold"/>
</dbReference>
<evidence type="ECO:0000313" key="4">
    <source>
        <dbReference type="Proteomes" id="UP001596101"/>
    </source>
</evidence>
<name>A0ABW0MNE1_9BURK</name>
<sequence length="311" mass="33146">MKASILFALLFAAAVPSFAAEAQPQQQPNRFAQAIAPAERFEIKGMLVERHGSGGRPLILIPGLATGGWVWQETVRAFAGTNTVYVVTLPGFDGRPAVEGNPFDAARDALKDLVVSRRLAKPVLVGHSLGATLSIAVAEDMPQRIGGVVAIDGLPVMPRTEDLPPEQRAAMAENMRRQMAASAGPAFAAQQRQYMRAIGSTDMGKADDIARLTSRSDPQAVAAYVGAVMEQDLRPGLSTIQAPVLVLAPFYGPDSAAQGGISASDKVAYYRELMTGTPKLDVVQIDNARHFAMIDQPAAVNDALRTFLKKL</sequence>
<dbReference type="RefSeq" id="WP_379753859.1">
    <property type="nucleotide sequence ID" value="NZ_JBHSMR010000013.1"/>
</dbReference>
<feature type="signal peptide" evidence="1">
    <location>
        <begin position="1"/>
        <end position="19"/>
    </location>
</feature>
<gene>
    <name evidence="3" type="ORF">ACFPQ5_09080</name>
</gene>
<dbReference type="SUPFAM" id="SSF53474">
    <property type="entry name" value="alpha/beta-Hydrolases"/>
    <property type="match status" value="1"/>
</dbReference>
<proteinExistence type="predicted"/>
<protein>
    <submittedName>
        <fullName evidence="3">Alpha/beta fold hydrolase</fullName>
    </submittedName>
</protein>
<dbReference type="InterPro" id="IPR050228">
    <property type="entry name" value="Carboxylesterase_BioH"/>
</dbReference>
<keyword evidence="3" id="KW-0378">Hydrolase</keyword>
<dbReference type="Proteomes" id="UP001596101">
    <property type="component" value="Unassembled WGS sequence"/>
</dbReference>
<keyword evidence="4" id="KW-1185">Reference proteome</keyword>
<evidence type="ECO:0000259" key="2">
    <source>
        <dbReference type="Pfam" id="PF12697"/>
    </source>
</evidence>
<accession>A0ABW0MNE1</accession>
<evidence type="ECO:0000313" key="3">
    <source>
        <dbReference type="EMBL" id="MFC5478341.1"/>
    </source>
</evidence>
<feature type="chain" id="PRO_5045574492" evidence="1">
    <location>
        <begin position="20"/>
        <end position="311"/>
    </location>
</feature>
<feature type="domain" description="AB hydrolase-1" evidence="2">
    <location>
        <begin position="58"/>
        <end position="303"/>
    </location>
</feature>
<organism evidence="3 4">
    <name type="scientific">Massilia suwonensis</name>
    <dbReference type="NCBI Taxonomy" id="648895"/>
    <lineage>
        <taxon>Bacteria</taxon>
        <taxon>Pseudomonadati</taxon>
        <taxon>Pseudomonadota</taxon>
        <taxon>Betaproteobacteria</taxon>
        <taxon>Burkholderiales</taxon>
        <taxon>Oxalobacteraceae</taxon>
        <taxon>Telluria group</taxon>
        <taxon>Massilia</taxon>
    </lineage>
</organism>
<reference evidence="4" key="1">
    <citation type="journal article" date="2019" name="Int. J. Syst. Evol. Microbiol.">
        <title>The Global Catalogue of Microorganisms (GCM) 10K type strain sequencing project: providing services to taxonomists for standard genome sequencing and annotation.</title>
        <authorList>
            <consortium name="The Broad Institute Genomics Platform"/>
            <consortium name="The Broad Institute Genome Sequencing Center for Infectious Disease"/>
            <person name="Wu L."/>
            <person name="Ma J."/>
        </authorList>
    </citation>
    <scope>NUCLEOTIDE SEQUENCE [LARGE SCALE GENOMIC DNA]</scope>
    <source>
        <strain evidence="4">CCUG 43111</strain>
    </source>
</reference>
<keyword evidence="1" id="KW-0732">Signal</keyword>
<dbReference type="EMBL" id="JBHSMR010000013">
    <property type="protein sequence ID" value="MFC5478341.1"/>
    <property type="molecule type" value="Genomic_DNA"/>
</dbReference>
<dbReference type="InterPro" id="IPR000073">
    <property type="entry name" value="AB_hydrolase_1"/>
</dbReference>
<dbReference type="PANTHER" id="PTHR43194">
    <property type="entry name" value="HYDROLASE ALPHA/BETA FOLD FAMILY"/>
    <property type="match status" value="1"/>
</dbReference>
<dbReference type="PANTHER" id="PTHR43194:SF2">
    <property type="entry name" value="PEROXISOMAL MEMBRANE PROTEIN LPX1"/>
    <property type="match status" value="1"/>
</dbReference>
<dbReference type="Gene3D" id="3.40.50.1820">
    <property type="entry name" value="alpha/beta hydrolase"/>
    <property type="match status" value="1"/>
</dbReference>
<comment type="caution">
    <text evidence="3">The sequence shown here is derived from an EMBL/GenBank/DDBJ whole genome shotgun (WGS) entry which is preliminary data.</text>
</comment>
<dbReference type="Pfam" id="PF12697">
    <property type="entry name" value="Abhydrolase_6"/>
    <property type="match status" value="1"/>
</dbReference>
<evidence type="ECO:0000256" key="1">
    <source>
        <dbReference type="SAM" id="SignalP"/>
    </source>
</evidence>
<dbReference type="GO" id="GO:0016787">
    <property type="term" value="F:hydrolase activity"/>
    <property type="evidence" value="ECO:0007669"/>
    <property type="project" value="UniProtKB-KW"/>
</dbReference>